<dbReference type="AlphaFoldDB" id="A0A8D9EUY9"/>
<reference evidence="1" key="1">
    <citation type="submission" date="2021-05" db="EMBL/GenBank/DDBJ databases">
        <authorList>
            <person name="Alioto T."/>
            <person name="Alioto T."/>
            <person name="Gomez Garrido J."/>
        </authorList>
    </citation>
    <scope>NUCLEOTIDE SEQUENCE</scope>
</reference>
<accession>A0A8D9EUY9</accession>
<proteinExistence type="predicted"/>
<sequence>MFHRKSPGILAVGAAGGWDARRRPFSGRRQRWRWYERTLQERVTSVSTRTCANRRMILHRTLRTHTARIGTRVCAPLIDTRLRSGTLGIDNALGPTVGR</sequence>
<evidence type="ECO:0000313" key="1">
    <source>
        <dbReference type="EMBL" id="CAG6766856.1"/>
    </source>
</evidence>
<organism evidence="1">
    <name type="scientific">Cacopsylla melanoneura</name>
    <dbReference type="NCBI Taxonomy" id="428564"/>
    <lineage>
        <taxon>Eukaryota</taxon>
        <taxon>Metazoa</taxon>
        <taxon>Ecdysozoa</taxon>
        <taxon>Arthropoda</taxon>
        <taxon>Hexapoda</taxon>
        <taxon>Insecta</taxon>
        <taxon>Pterygota</taxon>
        <taxon>Neoptera</taxon>
        <taxon>Paraneoptera</taxon>
        <taxon>Hemiptera</taxon>
        <taxon>Sternorrhyncha</taxon>
        <taxon>Psylloidea</taxon>
        <taxon>Psyllidae</taxon>
        <taxon>Psyllinae</taxon>
        <taxon>Cacopsylla</taxon>
    </lineage>
</organism>
<dbReference type="EMBL" id="HBUF01571708">
    <property type="protein sequence ID" value="CAG6766856.1"/>
    <property type="molecule type" value="Transcribed_RNA"/>
</dbReference>
<name>A0A8D9EUY9_9HEMI</name>
<protein>
    <submittedName>
        <fullName evidence="1">Uncharacterized protein</fullName>
    </submittedName>
</protein>